<keyword evidence="4" id="KW-0238">DNA-binding</keyword>
<dbReference type="InterPro" id="IPR013249">
    <property type="entry name" value="RNA_pol_sigma70_r4_t2"/>
</dbReference>
<dbReference type="InterPro" id="IPR014284">
    <property type="entry name" value="RNA_pol_sigma-70_dom"/>
</dbReference>
<keyword evidence="2" id="KW-0805">Transcription regulation</keyword>
<dbReference type="Pfam" id="PF04542">
    <property type="entry name" value="Sigma70_r2"/>
    <property type="match status" value="1"/>
</dbReference>
<feature type="domain" description="RNA polymerase sigma-70 region 2" evidence="6">
    <location>
        <begin position="14"/>
        <end position="76"/>
    </location>
</feature>
<feature type="domain" description="RNA polymerase sigma factor 70 region 4 type 2" evidence="7">
    <location>
        <begin position="99"/>
        <end position="151"/>
    </location>
</feature>
<evidence type="ECO:0000313" key="8">
    <source>
        <dbReference type="EMBL" id="MBC5741579.1"/>
    </source>
</evidence>
<keyword evidence="3" id="KW-0731">Sigma factor</keyword>
<name>A0ABR7I4Z3_9FIRM</name>
<evidence type="ECO:0000256" key="4">
    <source>
        <dbReference type="ARBA" id="ARBA00023125"/>
    </source>
</evidence>
<keyword evidence="5" id="KW-0804">Transcription</keyword>
<keyword evidence="9" id="KW-1185">Reference proteome</keyword>
<dbReference type="CDD" id="cd06171">
    <property type="entry name" value="Sigma70_r4"/>
    <property type="match status" value="1"/>
</dbReference>
<comment type="caution">
    <text evidence="8">The sequence shown here is derived from an EMBL/GenBank/DDBJ whole genome shotgun (WGS) entry which is preliminary data.</text>
</comment>
<dbReference type="InterPro" id="IPR036388">
    <property type="entry name" value="WH-like_DNA-bd_sf"/>
</dbReference>
<proteinExistence type="inferred from homology"/>
<evidence type="ECO:0000256" key="1">
    <source>
        <dbReference type="ARBA" id="ARBA00010641"/>
    </source>
</evidence>
<dbReference type="RefSeq" id="WP_015540790.1">
    <property type="nucleotide sequence ID" value="NZ_JACOQE010000012.1"/>
</dbReference>
<organism evidence="8 9">
    <name type="scientific">Blautia intestinalis</name>
    <dbReference type="NCBI Taxonomy" id="2763028"/>
    <lineage>
        <taxon>Bacteria</taxon>
        <taxon>Bacillati</taxon>
        <taxon>Bacillota</taxon>
        <taxon>Clostridia</taxon>
        <taxon>Lachnospirales</taxon>
        <taxon>Lachnospiraceae</taxon>
        <taxon>Blautia</taxon>
    </lineage>
</organism>
<dbReference type="InterPro" id="IPR007627">
    <property type="entry name" value="RNA_pol_sigma70_r2"/>
</dbReference>
<dbReference type="SUPFAM" id="SSF88946">
    <property type="entry name" value="Sigma2 domain of RNA polymerase sigma factors"/>
    <property type="match status" value="1"/>
</dbReference>
<dbReference type="PANTHER" id="PTHR43133:SF8">
    <property type="entry name" value="RNA POLYMERASE SIGMA FACTOR HI_1459-RELATED"/>
    <property type="match status" value="1"/>
</dbReference>
<dbReference type="PANTHER" id="PTHR43133">
    <property type="entry name" value="RNA POLYMERASE ECF-TYPE SIGMA FACTO"/>
    <property type="match status" value="1"/>
</dbReference>
<dbReference type="InterPro" id="IPR039425">
    <property type="entry name" value="RNA_pol_sigma-70-like"/>
</dbReference>
<dbReference type="InterPro" id="IPR013325">
    <property type="entry name" value="RNA_pol_sigma_r2"/>
</dbReference>
<dbReference type="Pfam" id="PF08281">
    <property type="entry name" value="Sigma70_r4_2"/>
    <property type="match status" value="1"/>
</dbReference>
<dbReference type="EMBL" id="JACOQE010000012">
    <property type="protein sequence ID" value="MBC5741579.1"/>
    <property type="molecule type" value="Genomic_DNA"/>
</dbReference>
<evidence type="ECO:0000313" key="9">
    <source>
        <dbReference type="Proteomes" id="UP000633936"/>
    </source>
</evidence>
<evidence type="ECO:0000256" key="3">
    <source>
        <dbReference type="ARBA" id="ARBA00023082"/>
    </source>
</evidence>
<evidence type="ECO:0000256" key="5">
    <source>
        <dbReference type="ARBA" id="ARBA00023163"/>
    </source>
</evidence>
<protein>
    <submittedName>
        <fullName evidence="8">Sigma-70 family RNA polymerase sigma factor</fullName>
    </submittedName>
</protein>
<dbReference type="Proteomes" id="UP000633936">
    <property type="component" value="Unassembled WGS sequence"/>
</dbReference>
<evidence type="ECO:0000259" key="6">
    <source>
        <dbReference type="Pfam" id="PF04542"/>
    </source>
</evidence>
<gene>
    <name evidence="8" type="ORF">H8Z79_14265</name>
</gene>
<dbReference type="Gene3D" id="1.10.10.10">
    <property type="entry name" value="Winged helix-like DNA-binding domain superfamily/Winged helix DNA-binding domain"/>
    <property type="match status" value="1"/>
</dbReference>
<dbReference type="SUPFAM" id="SSF88659">
    <property type="entry name" value="Sigma3 and sigma4 domains of RNA polymerase sigma factors"/>
    <property type="match status" value="1"/>
</dbReference>
<dbReference type="Gene3D" id="1.10.1740.10">
    <property type="match status" value="1"/>
</dbReference>
<accession>A0ABR7I4Z3</accession>
<sequence>MDDLKRPEVFAAYYEKVYRELYYFALHTLKNPQDAEDTVSEAVADAFATVEKLRDQEKFRVWIFQILSNKCKRKLKEYTQKTVELPDDLPTGDATEESLQVREALDRLDETERRIICLNVIGGFKSHEIGEMMQMNHNTVRSRISRGLNKMKEFLA</sequence>
<reference evidence="8 9" key="1">
    <citation type="submission" date="2020-08" db="EMBL/GenBank/DDBJ databases">
        <title>Genome public.</title>
        <authorList>
            <person name="Liu C."/>
            <person name="Sun Q."/>
        </authorList>
    </citation>
    <scope>NUCLEOTIDE SEQUENCE [LARGE SCALE GENOMIC DNA]</scope>
    <source>
        <strain evidence="8 9">27-44</strain>
    </source>
</reference>
<evidence type="ECO:0000259" key="7">
    <source>
        <dbReference type="Pfam" id="PF08281"/>
    </source>
</evidence>
<comment type="similarity">
    <text evidence="1">Belongs to the sigma-70 factor family. ECF subfamily.</text>
</comment>
<dbReference type="NCBIfam" id="TIGR02937">
    <property type="entry name" value="sigma70-ECF"/>
    <property type="match status" value="1"/>
</dbReference>
<evidence type="ECO:0000256" key="2">
    <source>
        <dbReference type="ARBA" id="ARBA00023015"/>
    </source>
</evidence>
<dbReference type="InterPro" id="IPR013324">
    <property type="entry name" value="RNA_pol_sigma_r3/r4-like"/>
</dbReference>